<proteinExistence type="predicted"/>
<dbReference type="Proteomes" id="UP001370348">
    <property type="component" value="Chromosome"/>
</dbReference>
<organism evidence="2 3">
    <name type="scientific">Pendulispora albinea</name>
    <dbReference type="NCBI Taxonomy" id="2741071"/>
    <lineage>
        <taxon>Bacteria</taxon>
        <taxon>Pseudomonadati</taxon>
        <taxon>Myxococcota</taxon>
        <taxon>Myxococcia</taxon>
        <taxon>Myxococcales</taxon>
        <taxon>Sorangiineae</taxon>
        <taxon>Pendulisporaceae</taxon>
        <taxon>Pendulispora</taxon>
    </lineage>
</organism>
<evidence type="ECO:0000313" key="3">
    <source>
        <dbReference type="Proteomes" id="UP001370348"/>
    </source>
</evidence>
<dbReference type="RefSeq" id="WP_394827739.1">
    <property type="nucleotide sequence ID" value="NZ_CP089984.1"/>
</dbReference>
<reference evidence="2 3" key="1">
    <citation type="submission" date="2021-12" db="EMBL/GenBank/DDBJ databases">
        <title>Discovery of the Pendulisporaceae a myxobacterial family with distinct sporulation behavior and unique specialized metabolism.</title>
        <authorList>
            <person name="Garcia R."/>
            <person name="Popoff A."/>
            <person name="Bader C.D."/>
            <person name="Loehr J."/>
            <person name="Walesch S."/>
            <person name="Walt C."/>
            <person name="Boldt J."/>
            <person name="Bunk B."/>
            <person name="Haeckl F.J.F.P.J."/>
            <person name="Gunesch A.P."/>
            <person name="Birkelbach J."/>
            <person name="Nuebel U."/>
            <person name="Pietschmann T."/>
            <person name="Bach T."/>
            <person name="Mueller R."/>
        </authorList>
    </citation>
    <scope>NUCLEOTIDE SEQUENCE [LARGE SCALE GENOMIC DNA]</scope>
    <source>
        <strain evidence="2 3">MSr11954</strain>
    </source>
</reference>
<evidence type="ECO:0000313" key="2">
    <source>
        <dbReference type="EMBL" id="WXB18098.1"/>
    </source>
</evidence>
<dbReference type="PANTHER" id="PTHR34448">
    <property type="entry name" value="AMINOPEPTIDASE"/>
    <property type="match status" value="1"/>
</dbReference>
<evidence type="ECO:0008006" key="4">
    <source>
        <dbReference type="Google" id="ProtNLM"/>
    </source>
</evidence>
<name>A0ABZ2M4C1_9BACT</name>
<gene>
    <name evidence="2" type="ORF">LZC94_12660</name>
</gene>
<keyword evidence="3" id="KW-1185">Reference proteome</keyword>
<dbReference type="PANTHER" id="PTHR34448:SF3">
    <property type="entry name" value="AMINOPEPTIDASE AMPS"/>
    <property type="match status" value="1"/>
</dbReference>
<dbReference type="InterPro" id="IPR052170">
    <property type="entry name" value="M29_Exopeptidase"/>
</dbReference>
<dbReference type="SUPFAM" id="SSF144052">
    <property type="entry name" value="Thermophilic metalloprotease-like"/>
    <property type="match status" value="1"/>
</dbReference>
<protein>
    <recommendedName>
        <fullName evidence="4">Aminopeptidase</fullName>
    </recommendedName>
</protein>
<sequence>MRLRQESNPEREKRPVDFGLLAPARRIIEELFGLGAGERLLLACDEPHEDFGDAFEEIAWQRGATVERVHADQIWGRPWRRCPRDLLDRLPGVHCTLLALRGEEREQDARADFVSAATAAAARHIQMIGVSRQALLATTSVPCIRIFKLLETLGARMKPTSRIVVRSDAGTDLAIEMAPHLRWYTNGMLLPGQWITVPYGALRTTPHLATGTYVADATVSGGLGEYRAGLLGLNRVRLTIDHGRVRSVDSRDERLQHQIQRFLAGGSNHDRIGAIILGANVGHIAPLGEQLHDENMPGLHLALGNPTPAKSGAPWMAHGQLVFASQTCDVDVDGHPIIRRGRYVEFL</sequence>
<keyword evidence="1" id="KW-0479">Metal-binding</keyword>
<dbReference type="EMBL" id="CP089984">
    <property type="protein sequence ID" value="WXB18098.1"/>
    <property type="molecule type" value="Genomic_DNA"/>
</dbReference>
<evidence type="ECO:0000256" key="1">
    <source>
        <dbReference type="ARBA" id="ARBA00022723"/>
    </source>
</evidence>
<accession>A0ABZ2M4C1</accession>